<comment type="caution">
    <text evidence="8">The sequence shown here is derived from an EMBL/GenBank/DDBJ whole genome shotgun (WGS) entry which is preliminary data.</text>
</comment>
<feature type="transmembrane region" description="Helical" evidence="6">
    <location>
        <begin position="264"/>
        <end position="282"/>
    </location>
</feature>
<comment type="subcellular location">
    <subcellularLocation>
        <location evidence="1">Membrane</location>
        <topology evidence="1">Multi-pass membrane protein</topology>
    </subcellularLocation>
</comment>
<feature type="transmembrane region" description="Helical" evidence="6">
    <location>
        <begin position="236"/>
        <end position="258"/>
    </location>
</feature>
<dbReference type="RefSeq" id="WP_009838821.1">
    <property type="nucleotide sequence ID" value="NZ_AAOH01000006.1"/>
</dbReference>
<feature type="transmembrane region" description="Helical" evidence="6">
    <location>
        <begin position="178"/>
        <end position="197"/>
    </location>
</feature>
<sequence length="294" mass="32044">MPVPLAYLAVVLIWSTTPLGIVWSSSSVSPTLAVLLRMLIALVLGAIIILLTKINLPWHRQARKLYYSSSIGIVGGMLLSYLAARYISSGMMSLMFGLTPIFSGLLAQKFLAEPKFSGIKKLALALCFVGLAIVCSDHIKLHQDSWIGLLLILTAVMFFSLSAVMVKSISLTIHPMATTVGALSVSTPIFLLAWWLFDGQLNVEHWQVKSIWAIIYLGIFGSLIGFLAYFHILQKLAASTVALITLLTPVLAMTLGAWLNNETITLKLIIGASCIMTGLAIYQFGDKWLKSNSV</sequence>
<evidence type="ECO:0000256" key="3">
    <source>
        <dbReference type="ARBA" id="ARBA00022692"/>
    </source>
</evidence>
<dbReference type="InterPro" id="IPR000620">
    <property type="entry name" value="EamA_dom"/>
</dbReference>
<evidence type="ECO:0000256" key="2">
    <source>
        <dbReference type="ARBA" id="ARBA00007362"/>
    </source>
</evidence>
<dbReference type="PANTHER" id="PTHR32322">
    <property type="entry name" value="INNER MEMBRANE TRANSPORTER"/>
    <property type="match status" value="1"/>
</dbReference>
<dbReference type="InterPro" id="IPR050638">
    <property type="entry name" value="AA-Vitamin_Transporters"/>
</dbReference>
<dbReference type="EMBL" id="AAOH01000006">
    <property type="protein sequence ID" value="EAR27559.1"/>
    <property type="molecule type" value="Genomic_DNA"/>
</dbReference>
<feature type="transmembrane region" description="Helical" evidence="6">
    <location>
        <begin position="34"/>
        <end position="53"/>
    </location>
</feature>
<name>A4CDB6_9GAMM</name>
<organism evidence="8 9">
    <name type="scientific">Pseudoalteromonas tunicata D2</name>
    <dbReference type="NCBI Taxonomy" id="87626"/>
    <lineage>
        <taxon>Bacteria</taxon>
        <taxon>Pseudomonadati</taxon>
        <taxon>Pseudomonadota</taxon>
        <taxon>Gammaproteobacteria</taxon>
        <taxon>Alteromonadales</taxon>
        <taxon>Pseudoalteromonadaceae</taxon>
        <taxon>Pseudoalteromonas</taxon>
    </lineage>
</organism>
<feature type="domain" description="EamA" evidence="7">
    <location>
        <begin position="5"/>
        <end position="134"/>
    </location>
</feature>
<feature type="transmembrane region" description="Helical" evidence="6">
    <location>
        <begin position="122"/>
        <end position="139"/>
    </location>
</feature>
<evidence type="ECO:0000256" key="1">
    <source>
        <dbReference type="ARBA" id="ARBA00004141"/>
    </source>
</evidence>
<dbReference type="Proteomes" id="UP000006201">
    <property type="component" value="Unassembled WGS sequence"/>
</dbReference>
<accession>A4CDB6</accession>
<dbReference type="STRING" id="87626.PTD2_16007"/>
<dbReference type="Gene3D" id="1.10.3730.20">
    <property type="match status" value="1"/>
</dbReference>
<keyword evidence="9" id="KW-1185">Reference proteome</keyword>
<feature type="transmembrane region" description="Helical" evidence="6">
    <location>
        <begin position="145"/>
        <end position="166"/>
    </location>
</feature>
<evidence type="ECO:0000313" key="9">
    <source>
        <dbReference type="Proteomes" id="UP000006201"/>
    </source>
</evidence>
<feature type="domain" description="EamA" evidence="7">
    <location>
        <begin position="147"/>
        <end position="281"/>
    </location>
</feature>
<dbReference type="PANTHER" id="PTHR32322:SF2">
    <property type="entry name" value="EAMA DOMAIN-CONTAINING PROTEIN"/>
    <property type="match status" value="1"/>
</dbReference>
<dbReference type="HOGENOM" id="CLU_033863_5_1_6"/>
<dbReference type="AlphaFoldDB" id="A4CDB6"/>
<dbReference type="Pfam" id="PF00892">
    <property type="entry name" value="EamA"/>
    <property type="match status" value="2"/>
</dbReference>
<evidence type="ECO:0000256" key="5">
    <source>
        <dbReference type="ARBA" id="ARBA00023136"/>
    </source>
</evidence>
<evidence type="ECO:0000259" key="7">
    <source>
        <dbReference type="Pfam" id="PF00892"/>
    </source>
</evidence>
<protein>
    <submittedName>
        <fullName evidence="8">Membrane protein</fullName>
    </submittedName>
</protein>
<keyword evidence="3 6" id="KW-0812">Transmembrane</keyword>
<proteinExistence type="inferred from homology"/>
<keyword evidence="5 6" id="KW-0472">Membrane</keyword>
<dbReference type="OrthoDB" id="9776210at2"/>
<gene>
    <name evidence="8" type="ORF">PTD2_16007</name>
</gene>
<evidence type="ECO:0000313" key="8">
    <source>
        <dbReference type="EMBL" id="EAR27559.1"/>
    </source>
</evidence>
<dbReference type="eggNOG" id="COG0697">
    <property type="taxonomic scope" value="Bacteria"/>
</dbReference>
<comment type="similarity">
    <text evidence="2">Belongs to the EamA transporter family.</text>
</comment>
<dbReference type="GO" id="GO:0016020">
    <property type="term" value="C:membrane"/>
    <property type="evidence" value="ECO:0007669"/>
    <property type="project" value="UniProtKB-SubCell"/>
</dbReference>
<evidence type="ECO:0000256" key="4">
    <source>
        <dbReference type="ARBA" id="ARBA00022989"/>
    </source>
</evidence>
<reference evidence="8 9" key="1">
    <citation type="submission" date="2006-02" db="EMBL/GenBank/DDBJ databases">
        <authorList>
            <person name="Moran M.A."/>
            <person name="Kjelleberg S."/>
            <person name="Egan S."/>
            <person name="Saunders N."/>
            <person name="Thomas T."/>
            <person name="Ferriera S."/>
            <person name="Johnson J."/>
            <person name="Kravitz S."/>
            <person name="Halpern A."/>
            <person name="Remington K."/>
            <person name="Beeson K."/>
            <person name="Tran B."/>
            <person name="Rogers Y.-H."/>
            <person name="Friedman R."/>
            <person name="Venter J.C."/>
        </authorList>
    </citation>
    <scope>NUCLEOTIDE SEQUENCE [LARGE SCALE GENOMIC DNA]</scope>
    <source>
        <strain evidence="8 9">D2</strain>
    </source>
</reference>
<feature type="transmembrane region" description="Helical" evidence="6">
    <location>
        <begin position="65"/>
        <end position="84"/>
    </location>
</feature>
<dbReference type="SUPFAM" id="SSF103481">
    <property type="entry name" value="Multidrug resistance efflux transporter EmrE"/>
    <property type="match status" value="2"/>
</dbReference>
<evidence type="ECO:0000256" key="6">
    <source>
        <dbReference type="SAM" id="Phobius"/>
    </source>
</evidence>
<feature type="transmembrane region" description="Helical" evidence="6">
    <location>
        <begin position="209"/>
        <end position="229"/>
    </location>
</feature>
<keyword evidence="4 6" id="KW-1133">Transmembrane helix</keyword>
<dbReference type="InterPro" id="IPR037185">
    <property type="entry name" value="EmrE-like"/>
</dbReference>